<evidence type="ECO:0000313" key="4">
    <source>
        <dbReference type="Proteomes" id="UP000355283"/>
    </source>
</evidence>
<dbReference type="PANTHER" id="PTHR34575:SF1">
    <property type="entry name" value="PROTEIN PAM68, CHLOROPLASTIC"/>
    <property type="match status" value="1"/>
</dbReference>
<feature type="compositionally biased region" description="Basic and acidic residues" evidence="1">
    <location>
        <begin position="273"/>
        <end position="285"/>
    </location>
</feature>
<keyword evidence="2" id="KW-1133">Transmembrane helix</keyword>
<gene>
    <name evidence="3" type="ORF">NSK_003452</name>
</gene>
<accession>A0A4D9D8Q1</accession>
<comment type="caution">
    <text evidence="3">The sequence shown here is derived from an EMBL/GenBank/DDBJ whole genome shotgun (WGS) entry which is preliminary data.</text>
</comment>
<dbReference type="PANTHER" id="PTHR34575">
    <property type="entry name" value="PROTEIN PAM68, CHLOROPLASTIC"/>
    <property type="match status" value="1"/>
</dbReference>
<dbReference type="AlphaFoldDB" id="A0A4D9D8Q1"/>
<keyword evidence="4" id="KW-1185">Reference proteome</keyword>
<dbReference type="OrthoDB" id="5862at2759"/>
<feature type="compositionally biased region" description="Low complexity" evidence="1">
    <location>
        <begin position="76"/>
        <end position="85"/>
    </location>
</feature>
<feature type="transmembrane region" description="Helical" evidence="2">
    <location>
        <begin position="185"/>
        <end position="206"/>
    </location>
</feature>
<reference evidence="3 4" key="1">
    <citation type="submission" date="2019-01" db="EMBL/GenBank/DDBJ databases">
        <title>Nuclear Genome Assembly of the Microalgal Biofuel strain Nannochloropsis salina CCMP1776.</title>
        <authorList>
            <person name="Hovde B."/>
        </authorList>
    </citation>
    <scope>NUCLEOTIDE SEQUENCE [LARGE SCALE GENOMIC DNA]</scope>
    <source>
        <strain evidence="3 4">CCMP1776</strain>
    </source>
</reference>
<proteinExistence type="predicted"/>
<evidence type="ECO:0000313" key="3">
    <source>
        <dbReference type="EMBL" id="TFJ85028.1"/>
    </source>
</evidence>
<feature type="region of interest" description="Disordered" evidence="1">
    <location>
        <begin position="273"/>
        <end position="303"/>
    </location>
</feature>
<dbReference type="InterPro" id="IPR021855">
    <property type="entry name" value="PAM68-like"/>
</dbReference>
<dbReference type="EMBL" id="SDOX01000016">
    <property type="protein sequence ID" value="TFJ85028.1"/>
    <property type="molecule type" value="Genomic_DNA"/>
</dbReference>
<dbReference type="Pfam" id="PF11947">
    <property type="entry name" value="DUF3464"/>
    <property type="match status" value="1"/>
</dbReference>
<evidence type="ECO:0000256" key="2">
    <source>
        <dbReference type="SAM" id="Phobius"/>
    </source>
</evidence>
<keyword evidence="2" id="KW-0812">Transmembrane</keyword>
<keyword evidence="2" id="KW-0472">Membrane</keyword>
<feature type="compositionally biased region" description="Low complexity" evidence="1">
    <location>
        <begin position="92"/>
        <end position="110"/>
    </location>
</feature>
<organism evidence="3 4">
    <name type="scientific">Nannochloropsis salina CCMP1776</name>
    <dbReference type="NCBI Taxonomy" id="1027361"/>
    <lineage>
        <taxon>Eukaryota</taxon>
        <taxon>Sar</taxon>
        <taxon>Stramenopiles</taxon>
        <taxon>Ochrophyta</taxon>
        <taxon>Eustigmatophyceae</taxon>
        <taxon>Eustigmatales</taxon>
        <taxon>Monodopsidaceae</taxon>
        <taxon>Microchloropsis</taxon>
        <taxon>Microchloropsis salina</taxon>
    </lineage>
</organism>
<evidence type="ECO:0000256" key="1">
    <source>
        <dbReference type="SAM" id="MobiDB-lite"/>
    </source>
</evidence>
<feature type="transmembrane region" description="Helical" evidence="2">
    <location>
        <begin position="218"/>
        <end position="239"/>
    </location>
</feature>
<dbReference type="Proteomes" id="UP000355283">
    <property type="component" value="Unassembled WGS sequence"/>
</dbReference>
<sequence length="303" mass="33649">MPAAKSRRSRLSYRCLGAFFALAPAPGAAFAPLSVASPFLQSRRHIPSAFFPNPLTLPTPFASNFPLHASAEEQESGQGKSSSGPKGFGRKTPAQEPSPSSSPASTSSSEIDGPSNPLSASQASLQELDRLNARQKKTYWEIQKEMEREMDMREIDEYKETQRLLDEGVVGYLPERISNRMLKRLLPFILFPVLGGIGLFGFYLYLAKNTEIDVPPAFVAFSTQVPFLAALLGITYSIMSTSWEPEVEGSFWGFPEFKANVLNLLDSLQKTKREDSAKEKMEKYSGSRGPNRAKRRELDRLSK</sequence>
<name>A0A4D9D8Q1_9STRA</name>
<protein>
    <submittedName>
        <fullName evidence="3">Uncharacterized protein</fullName>
    </submittedName>
</protein>
<feature type="region of interest" description="Disordered" evidence="1">
    <location>
        <begin position="70"/>
        <end position="120"/>
    </location>
</feature>